<dbReference type="InterPro" id="IPR057722">
    <property type="entry name" value="AsqO/PenF-like_C"/>
</dbReference>
<dbReference type="RefSeq" id="XP_037214242.1">
    <property type="nucleotide sequence ID" value="XM_037369036.1"/>
</dbReference>
<dbReference type="GeneID" id="59351552"/>
<evidence type="ECO:0000259" key="2">
    <source>
        <dbReference type="Pfam" id="PF25581"/>
    </source>
</evidence>
<feature type="domain" description="AsqO/PenF-like C-terminal" evidence="2">
    <location>
        <begin position="251"/>
        <end position="386"/>
    </location>
</feature>
<sequence length="395" mass="42524">MQELHNADTFCESWSVAPMRLLSLTLSLASSLFVAASLVERPDRIPFDGQYLKPNASNTAVEWWWGHAIAEPTGNNPPAAFQYLFYQGYPFALGPRDPTLPEFYIVVNGFFPNGTRFSGTIPATSGTVTSHAQEVAGSWGGAGSFRGSPDLSTFTIHLDAPEYGFVGSVKLTSRAAHHFGCNTTSGPYFESILDQHTTLSAAEEILFTKLGWAISVPGAVSEVDMKINGARLRFTGQGYHDANWAPAPLNTAVDSWFFGTASVGDYDLSYISVSPSNSTRTLNTGYLAHKGIVLQNQCSLEGTKSKDRSVIKPYGLDQSSSGVPVPTGFIIDYILGNGEMYSFNLSSVGSSAQNPDEVVYHRWVGQASGGKVGGVSEQGLTVFEWLNPGLVPYSV</sequence>
<evidence type="ECO:0008006" key="5">
    <source>
        <dbReference type="Google" id="ProtNLM"/>
    </source>
</evidence>
<dbReference type="InterPro" id="IPR056402">
    <property type="entry name" value="DA_N"/>
</dbReference>
<name>A0A8H6S2N8_9AGAR</name>
<dbReference type="SUPFAM" id="SSF159245">
    <property type="entry name" value="AttH-like"/>
    <property type="match status" value="1"/>
</dbReference>
<reference evidence="3" key="1">
    <citation type="submission" date="2020-05" db="EMBL/GenBank/DDBJ databases">
        <title>Mycena genomes resolve the evolution of fungal bioluminescence.</title>
        <authorList>
            <person name="Tsai I.J."/>
        </authorList>
    </citation>
    <scope>NUCLEOTIDE SEQUENCE</scope>
    <source>
        <strain evidence="3">171206Taipei</strain>
    </source>
</reference>
<proteinExistence type="predicted"/>
<evidence type="ECO:0000313" key="3">
    <source>
        <dbReference type="EMBL" id="KAF7291120.1"/>
    </source>
</evidence>
<evidence type="ECO:0000313" key="4">
    <source>
        <dbReference type="Proteomes" id="UP000636479"/>
    </source>
</evidence>
<dbReference type="Pfam" id="PF24137">
    <property type="entry name" value="DA_N"/>
    <property type="match status" value="1"/>
</dbReference>
<comment type="caution">
    <text evidence="3">The sequence shown here is derived from an EMBL/GenBank/DDBJ whole genome shotgun (WGS) entry which is preliminary data.</text>
</comment>
<keyword evidence="4" id="KW-1185">Reference proteome</keyword>
<dbReference type="EMBL" id="JACAZF010000013">
    <property type="protein sequence ID" value="KAF7291120.1"/>
    <property type="molecule type" value="Genomic_DNA"/>
</dbReference>
<dbReference type="AlphaFoldDB" id="A0A8H6S2N8"/>
<dbReference type="Proteomes" id="UP000636479">
    <property type="component" value="Unassembled WGS sequence"/>
</dbReference>
<organism evidence="3 4">
    <name type="scientific">Mycena indigotica</name>
    <dbReference type="NCBI Taxonomy" id="2126181"/>
    <lineage>
        <taxon>Eukaryota</taxon>
        <taxon>Fungi</taxon>
        <taxon>Dikarya</taxon>
        <taxon>Basidiomycota</taxon>
        <taxon>Agaricomycotina</taxon>
        <taxon>Agaricomycetes</taxon>
        <taxon>Agaricomycetidae</taxon>
        <taxon>Agaricales</taxon>
        <taxon>Marasmiineae</taxon>
        <taxon>Mycenaceae</taxon>
        <taxon>Mycena</taxon>
    </lineage>
</organism>
<gene>
    <name evidence="3" type="ORF">MIND_01255100</name>
</gene>
<protein>
    <recommendedName>
        <fullName evidence="5">Hydroxyneurosporene synthase</fullName>
    </recommendedName>
</protein>
<dbReference type="Pfam" id="PF25581">
    <property type="entry name" value="AsqO_C"/>
    <property type="match status" value="1"/>
</dbReference>
<dbReference type="OrthoDB" id="5344254at2759"/>
<evidence type="ECO:0000259" key="1">
    <source>
        <dbReference type="Pfam" id="PF24137"/>
    </source>
</evidence>
<feature type="domain" description="Diels-Alderase N-terminal" evidence="1">
    <location>
        <begin position="55"/>
        <end position="244"/>
    </location>
</feature>
<accession>A0A8H6S2N8</accession>